<evidence type="ECO:0000313" key="2">
    <source>
        <dbReference type="Proteomes" id="UP000514716"/>
    </source>
</evidence>
<dbReference type="PANTHER" id="PTHR48100:SF1">
    <property type="entry name" value="HISTIDINE PHOSPHATASE FAMILY PROTEIN-RELATED"/>
    <property type="match status" value="1"/>
</dbReference>
<name>A0A7D7MHN0_PLAMR</name>
<dbReference type="SMART" id="SM00855">
    <property type="entry name" value="PGAM"/>
    <property type="match status" value="1"/>
</dbReference>
<gene>
    <name evidence="1" type="ORF">H1Q58_11460</name>
</gene>
<dbReference type="AlphaFoldDB" id="A0A7D7MHN0"/>
<dbReference type="InterPro" id="IPR050275">
    <property type="entry name" value="PGM_Phosphatase"/>
</dbReference>
<protein>
    <submittedName>
        <fullName evidence="1">Histidine phosphatase family protein</fullName>
    </submittedName>
</protein>
<proteinExistence type="predicted"/>
<evidence type="ECO:0000313" key="1">
    <source>
        <dbReference type="EMBL" id="QMT16586.1"/>
    </source>
</evidence>
<dbReference type="GO" id="GO:0005737">
    <property type="term" value="C:cytoplasm"/>
    <property type="evidence" value="ECO:0007669"/>
    <property type="project" value="TreeGrafter"/>
</dbReference>
<dbReference type="CDD" id="cd07067">
    <property type="entry name" value="HP_PGM_like"/>
    <property type="match status" value="1"/>
</dbReference>
<dbReference type="Pfam" id="PF00300">
    <property type="entry name" value="His_Phos_1"/>
    <property type="match status" value="1"/>
</dbReference>
<accession>A0A7D7MHN0</accession>
<sequence length="185" mass="20515">MATIYIIRHCAASGQEADAQLTEKGREQAVRLGGFLSDAGIERIVSSPYSRAVQSIEVLAEALAVEVETDERLKERVLSSGNLPDWFEQLKSTFDDHDLALEGGESSRQALERISQVVRELENGDCQRVAIVTHGNIMALLLSRYIDGFGFEGWRGLSNPDVFVLMTEPGRTSCKRLWNEGTLDD</sequence>
<organism evidence="1 2">
    <name type="scientific">Planococcus maritimus</name>
    <dbReference type="NCBI Taxonomy" id="192421"/>
    <lineage>
        <taxon>Bacteria</taxon>
        <taxon>Bacillati</taxon>
        <taxon>Bacillota</taxon>
        <taxon>Bacilli</taxon>
        <taxon>Bacillales</taxon>
        <taxon>Caryophanaceae</taxon>
        <taxon>Planococcus</taxon>
    </lineage>
</organism>
<reference evidence="1 2" key="1">
    <citation type="submission" date="2020-07" db="EMBL/GenBank/DDBJ databases">
        <title>Screening of a cold-adapted Planococcus bacterium producing protease in traditional shrimp paste and protease identification by genome sequencing.</title>
        <authorList>
            <person name="Gao R."/>
            <person name="Leng W."/>
            <person name="Chu Q."/>
            <person name="Wu X."/>
            <person name="Liu H."/>
            <person name="Li X."/>
        </authorList>
    </citation>
    <scope>NUCLEOTIDE SEQUENCE [LARGE SCALE GENOMIC DNA]</scope>
    <source>
        <strain evidence="1 2">XJ11</strain>
    </source>
</reference>
<dbReference type="PANTHER" id="PTHR48100">
    <property type="entry name" value="BROAD-SPECIFICITY PHOSPHATASE YOR283W-RELATED"/>
    <property type="match status" value="1"/>
</dbReference>
<dbReference type="RefSeq" id="WP_069576137.1">
    <property type="nucleotide sequence ID" value="NZ_CP059540.1"/>
</dbReference>
<dbReference type="InterPro" id="IPR013078">
    <property type="entry name" value="His_Pase_superF_clade-1"/>
</dbReference>
<dbReference type="Proteomes" id="UP000514716">
    <property type="component" value="Chromosome"/>
</dbReference>
<dbReference type="SUPFAM" id="SSF53254">
    <property type="entry name" value="Phosphoglycerate mutase-like"/>
    <property type="match status" value="1"/>
</dbReference>
<keyword evidence="2" id="KW-1185">Reference proteome</keyword>
<dbReference type="KEGG" id="pdec:H1Q58_11460"/>
<dbReference type="EMBL" id="CP059540">
    <property type="protein sequence ID" value="QMT16586.1"/>
    <property type="molecule type" value="Genomic_DNA"/>
</dbReference>
<dbReference type="GO" id="GO:0016791">
    <property type="term" value="F:phosphatase activity"/>
    <property type="evidence" value="ECO:0007669"/>
    <property type="project" value="TreeGrafter"/>
</dbReference>
<dbReference type="Gene3D" id="3.40.50.1240">
    <property type="entry name" value="Phosphoglycerate mutase-like"/>
    <property type="match status" value="1"/>
</dbReference>
<dbReference type="InterPro" id="IPR029033">
    <property type="entry name" value="His_PPase_superfam"/>
</dbReference>